<evidence type="ECO:0000313" key="3">
    <source>
        <dbReference type="Proteomes" id="UP001418796"/>
    </source>
</evidence>
<feature type="signal peptide" evidence="1">
    <location>
        <begin position="1"/>
        <end position="24"/>
    </location>
</feature>
<evidence type="ECO:0000256" key="1">
    <source>
        <dbReference type="SAM" id="SignalP"/>
    </source>
</evidence>
<protein>
    <submittedName>
        <fullName evidence="2">Uncharacterized protein</fullName>
    </submittedName>
</protein>
<name>A0ABU9VNW7_9BACI</name>
<comment type="caution">
    <text evidence="2">The sequence shown here is derived from an EMBL/GenBank/DDBJ whole genome shotgun (WGS) entry which is preliminary data.</text>
</comment>
<organism evidence="2 3">
    <name type="scientific">Alkalicoccobacillus gibsonii</name>
    <dbReference type="NCBI Taxonomy" id="79881"/>
    <lineage>
        <taxon>Bacteria</taxon>
        <taxon>Bacillati</taxon>
        <taxon>Bacillota</taxon>
        <taxon>Bacilli</taxon>
        <taxon>Bacillales</taxon>
        <taxon>Bacillaceae</taxon>
        <taxon>Alkalicoccobacillus</taxon>
    </lineage>
</organism>
<keyword evidence="1" id="KW-0732">Signal</keyword>
<dbReference type="RefSeq" id="WP_343131879.1">
    <property type="nucleotide sequence ID" value="NZ_JBCITK010000001.1"/>
</dbReference>
<dbReference type="EMBL" id="JBCITK010000001">
    <property type="protein sequence ID" value="MEN0645302.1"/>
    <property type="molecule type" value="Genomic_DNA"/>
</dbReference>
<accession>A0ABU9VNW7</accession>
<evidence type="ECO:0000313" key="2">
    <source>
        <dbReference type="EMBL" id="MEN0645302.1"/>
    </source>
</evidence>
<feature type="chain" id="PRO_5045570227" evidence="1">
    <location>
        <begin position="25"/>
        <end position="241"/>
    </location>
</feature>
<keyword evidence="3" id="KW-1185">Reference proteome</keyword>
<gene>
    <name evidence="2" type="ORF">MKY91_19240</name>
</gene>
<sequence length="241" mass="26226">MKKALNITVASALSLSLIVTPGLGNTVSANGVSDSEVSVPQNQSIDFTNETYNISPELEEEYGFTTEILSRDTSHISYKFTYENGDVETLNFNVDDNNLLSAHVVDKDGDDMSVSINDLDGSSEEFQISSTEDTSDRDWNTVSSRESSTAVDAASIQGYVGVIGAILPPAGVTFAVLQAIAGVYHAANATTIYYRVETQRADTIFRRYNTAFYENSDYTGFIEIVYGNESRVGISSEPVQK</sequence>
<reference evidence="2 3" key="1">
    <citation type="submission" date="2024-03" db="EMBL/GenBank/DDBJ databases">
        <title>Bacilli Hybrid Assemblies.</title>
        <authorList>
            <person name="Kovac J."/>
        </authorList>
    </citation>
    <scope>NUCLEOTIDE SEQUENCE [LARGE SCALE GENOMIC DNA]</scope>
    <source>
        <strain evidence="2 3">FSL R7-0666</strain>
    </source>
</reference>
<proteinExistence type="predicted"/>
<dbReference type="Proteomes" id="UP001418796">
    <property type="component" value="Unassembled WGS sequence"/>
</dbReference>